<organism evidence="3 4">
    <name type="scientific">Chitinophaga horti</name>
    <dbReference type="NCBI Taxonomy" id="2920382"/>
    <lineage>
        <taxon>Bacteria</taxon>
        <taxon>Pseudomonadati</taxon>
        <taxon>Bacteroidota</taxon>
        <taxon>Chitinophagia</taxon>
        <taxon>Chitinophagales</taxon>
        <taxon>Chitinophagaceae</taxon>
        <taxon>Chitinophaga</taxon>
    </lineage>
</organism>
<keyword evidence="2 3" id="KW-0413">Isomerase</keyword>
<dbReference type="InterPro" id="IPR036569">
    <property type="entry name" value="RpiB_LacA_LacB_sf"/>
</dbReference>
<dbReference type="Gene3D" id="3.40.1400.10">
    <property type="entry name" value="Sugar-phosphate isomerase, RpiB/LacA/LacB"/>
    <property type="match status" value="1"/>
</dbReference>
<dbReference type="EC" id="5.3.1.6" evidence="3"/>
<dbReference type="EMBL" id="CP107006">
    <property type="protein sequence ID" value="UYQ92516.1"/>
    <property type="molecule type" value="Genomic_DNA"/>
</dbReference>
<dbReference type="PIRSF" id="PIRSF005384">
    <property type="entry name" value="RpiB_LacA_B"/>
    <property type="match status" value="1"/>
</dbReference>
<dbReference type="InterPro" id="IPR004785">
    <property type="entry name" value="RpiB"/>
</dbReference>
<dbReference type="NCBIfam" id="TIGR00689">
    <property type="entry name" value="rpiB_lacA_lacB"/>
    <property type="match status" value="1"/>
</dbReference>
<dbReference type="Pfam" id="PF02502">
    <property type="entry name" value="LacAB_rpiB"/>
    <property type="match status" value="1"/>
</dbReference>
<name>A0ABY6J2C9_9BACT</name>
<keyword evidence="4" id="KW-1185">Reference proteome</keyword>
<evidence type="ECO:0000313" key="3">
    <source>
        <dbReference type="EMBL" id="UYQ92516.1"/>
    </source>
</evidence>
<gene>
    <name evidence="3" type="primary">rpiB</name>
    <name evidence="3" type="ORF">MKQ68_20745</name>
</gene>
<dbReference type="Proteomes" id="UP001162741">
    <property type="component" value="Chromosome"/>
</dbReference>
<dbReference type="PANTHER" id="PTHR30345">
    <property type="entry name" value="RIBOSE-5-PHOSPHATE ISOMERASE B"/>
    <property type="match status" value="1"/>
</dbReference>
<accession>A0ABY6J2C9</accession>
<dbReference type="GO" id="GO:0004751">
    <property type="term" value="F:ribose-5-phosphate isomerase activity"/>
    <property type="evidence" value="ECO:0007669"/>
    <property type="project" value="UniProtKB-EC"/>
</dbReference>
<dbReference type="PANTHER" id="PTHR30345:SF0">
    <property type="entry name" value="DNA DAMAGE-REPAIR_TOLERATION PROTEIN DRT102"/>
    <property type="match status" value="1"/>
</dbReference>
<comment type="similarity">
    <text evidence="1">Belongs to the LacAB/RpiB family.</text>
</comment>
<dbReference type="SUPFAM" id="SSF89623">
    <property type="entry name" value="Ribose/Galactose isomerase RpiB/AlsB"/>
    <property type="match status" value="1"/>
</dbReference>
<proteinExistence type="inferred from homology"/>
<protein>
    <submittedName>
        <fullName evidence="3">Ribose 5-phosphate isomerase B</fullName>
        <ecNumber evidence="3">5.3.1.6</ecNumber>
    </submittedName>
</protein>
<evidence type="ECO:0000256" key="1">
    <source>
        <dbReference type="ARBA" id="ARBA00008754"/>
    </source>
</evidence>
<reference evidence="3" key="1">
    <citation type="submission" date="2022-10" db="EMBL/GenBank/DDBJ databases">
        <title>Chitinophaga sp. nov., isolated from soil.</title>
        <authorList>
            <person name="Jeon C.O."/>
        </authorList>
    </citation>
    <scope>NUCLEOTIDE SEQUENCE</scope>
    <source>
        <strain evidence="3">R8</strain>
    </source>
</reference>
<dbReference type="InterPro" id="IPR003500">
    <property type="entry name" value="RpiB_LacA_LacB"/>
</dbReference>
<dbReference type="RefSeq" id="WP_264280769.1">
    <property type="nucleotide sequence ID" value="NZ_CP107006.1"/>
</dbReference>
<sequence>MEQNTFDLALPVAIGSDHAGYEYKEEIISYLEGKGIQIKDFGTNSPDSVDYPDYAHPLSLAVEKGEVAFGILVCGSGNGVAITANKHQGVRAAICWGEELARLARGHNNANVLSVPARFVSTDVAKQMVETFIATPFEGGRHANRVNKIACA</sequence>
<evidence type="ECO:0000256" key="2">
    <source>
        <dbReference type="ARBA" id="ARBA00023235"/>
    </source>
</evidence>
<dbReference type="NCBIfam" id="NF004051">
    <property type="entry name" value="PRK05571.1"/>
    <property type="match status" value="1"/>
</dbReference>
<dbReference type="NCBIfam" id="TIGR01120">
    <property type="entry name" value="rpiB"/>
    <property type="match status" value="1"/>
</dbReference>
<evidence type="ECO:0000313" key="4">
    <source>
        <dbReference type="Proteomes" id="UP001162741"/>
    </source>
</evidence>